<accession>A0A6J5LX45</accession>
<dbReference type="EMBL" id="LR796345">
    <property type="protein sequence ID" value="CAB4138442.1"/>
    <property type="molecule type" value="Genomic_DNA"/>
</dbReference>
<keyword evidence="1" id="KW-1133">Transmembrane helix</keyword>
<reference evidence="2" key="1">
    <citation type="submission" date="2020-04" db="EMBL/GenBank/DDBJ databases">
        <authorList>
            <person name="Chiriac C."/>
            <person name="Salcher M."/>
            <person name="Ghai R."/>
            <person name="Kavagutti S V."/>
        </authorList>
    </citation>
    <scope>NUCLEOTIDE SEQUENCE</scope>
</reference>
<evidence type="ECO:0000313" key="2">
    <source>
        <dbReference type="EMBL" id="CAB4138442.1"/>
    </source>
</evidence>
<keyword evidence="1" id="KW-0812">Transmembrane</keyword>
<name>A0A6J5LX45_9CAUD</name>
<sequence>MATGDRNMKRIKIKGYCHKTWDEGFFKQIALLPCPYYTHNPLGHFIETGVVTSLWIISINFLIWDFGIRIYKDIK</sequence>
<keyword evidence="1" id="KW-0472">Membrane</keyword>
<gene>
    <name evidence="2" type="ORF">UFOVP331_44</name>
</gene>
<proteinExistence type="predicted"/>
<protein>
    <submittedName>
        <fullName evidence="2">Uncharacterized protein</fullName>
    </submittedName>
</protein>
<evidence type="ECO:0000256" key="1">
    <source>
        <dbReference type="SAM" id="Phobius"/>
    </source>
</evidence>
<organism evidence="2">
    <name type="scientific">uncultured Caudovirales phage</name>
    <dbReference type="NCBI Taxonomy" id="2100421"/>
    <lineage>
        <taxon>Viruses</taxon>
        <taxon>Duplodnaviria</taxon>
        <taxon>Heunggongvirae</taxon>
        <taxon>Uroviricota</taxon>
        <taxon>Caudoviricetes</taxon>
        <taxon>Peduoviridae</taxon>
        <taxon>Maltschvirus</taxon>
        <taxon>Maltschvirus maltsch</taxon>
    </lineage>
</organism>
<feature type="transmembrane region" description="Helical" evidence="1">
    <location>
        <begin position="45"/>
        <end position="66"/>
    </location>
</feature>